<dbReference type="AlphaFoldDB" id="A0ABD7M6L8"/>
<organism evidence="2 3">
    <name type="scientific">Micrococcus luteus</name>
    <name type="common">Micrococcus lysodeikticus</name>
    <dbReference type="NCBI Taxonomy" id="1270"/>
    <lineage>
        <taxon>Bacteria</taxon>
        <taxon>Bacillati</taxon>
        <taxon>Actinomycetota</taxon>
        <taxon>Actinomycetes</taxon>
        <taxon>Micrococcales</taxon>
        <taxon>Micrococcaceae</taxon>
        <taxon>Micrococcus</taxon>
    </lineage>
</organism>
<feature type="region of interest" description="Disordered" evidence="1">
    <location>
        <begin position="1"/>
        <end position="32"/>
    </location>
</feature>
<sequence>MATSGKKHWPPMGRTQWPLTPPGGGARSSDGLTAKPDLSAACVSGARAGCTELQLSDRPAHPLSRTEAWEDEPACHRDGALARACTCDAQRCEASAMEAGHDVHRRPPTPVATLPGPGRPHGCQRPHALLPRDAAVSGCPERVSAARSPTPARAVVRPTPQPCRAQGIAARPLRAAADARADVGWPAQRRCAARALMVHGSRLPRTRRGRSWRSAAATYVGRKAGCHNGGPAGLIAQGNAAGRTPEGIRPAAWERRPGQWAYLPRENS</sequence>
<reference evidence="2 3" key="1">
    <citation type="submission" date="2016-11" db="EMBL/GenBank/DDBJ databases">
        <authorList>
            <person name="Varghese N."/>
            <person name="Submissions S."/>
        </authorList>
    </citation>
    <scope>NUCLEOTIDE SEQUENCE [LARGE SCALE GENOMIC DNA]</scope>
    <source>
        <strain evidence="2 3">VTM4R57</strain>
    </source>
</reference>
<evidence type="ECO:0000256" key="1">
    <source>
        <dbReference type="SAM" id="MobiDB-lite"/>
    </source>
</evidence>
<accession>A0ABD7M6L8</accession>
<proteinExistence type="predicted"/>
<evidence type="ECO:0000313" key="3">
    <source>
        <dbReference type="Proteomes" id="UP000184253"/>
    </source>
</evidence>
<dbReference type="Proteomes" id="UP000184253">
    <property type="component" value="Unassembled WGS sequence"/>
</dbReference>
<comment type="caution">
    <text evidence="2">The sequence shown here is derived from an EMBL/GenBank/DDBJ whole genome shotgun (WGS) entry which is preliminary data.</text>
</comment>
<name>A0ABD7M6L8_MICLU</name>
<evidence type="ECO:0000313" key="2">
    <source>
        <dbReference type="EMBL" id="SHL49366.1"/>
    </source>
</evidence>
<dbReference type="EMBL" id="FRCE01000004">
    <property type="protein sequence ID" value="SHL49366.1"/>
    <property type="molecule type" value="Genomic_DNA"/>
</dbReference>
<protein>
    <submittedName>
        <fullName evidence="2">Uncharacterized protein</fullName>
    </submittedName>
</protein>
<gene>
    <name evidence="2" type="ORF">SAMN04487849_1042</name>
</gene>